<feature type="domain" description="JmjC" evidence="19">
    <location>
        <begin position="166"/>
        <end position="334"/>
    </location>
</feature>
<comment type="catalytic activity">
    <reaction evidence="15">
        <text>N(6),N(6)-dimethyl-L-lysyl(36)-[histone H3] + 2 2-oxoglutarate + 2 O2 = L-lysyl(36)-[histone H3] + 2 formaldehyde + 2 succinate + 2 CO2</text>
        <dbReference type="Rhea" id="RHEA:42032"/>
        <dbReference type="Rhea" id="RHEA-COMP:9785"/>
        <dbReference type="Rhea" id="RHEA-COMP:9787"/>
        <dbReference type="ChEBI" id="CHEBI:15379"/>
        <dbReference type="ChEBI" id="CHEBI:16526"/>
        <dbReference type="ChEBI" id="CHEBI:16810"/>
        <dbReference type="ChEBI" id="CHEBI:16842"/>
        <dbReference type="ChEBI" id="CHEBI:29969"/>
        <dbReference type="ChEBI" id="CHEBI:30031"/>
        <dbReference type="ChEBI" id="CHEBI:61976"/>
        <dbReference type="EC" id="1.14.11.27"/>
    </reaction>
</comment>
<dbReference type="GO" id="GO:0008270">
    <property type="term" value="F:zinc ion binding"/>
    <property type="evidence" value="ECO:0007669"/>
    <property type="project" value="UniProtKB-KW"/>
</dbReference>
<name>A0A8S1D7Y0_9INSE</name>
<protein>
    <recommendedName>
        <fullName evidence="4">[histone H3]-dimethyl-L-lysine(36) demethylase</fullName>
        <ecNumber evidence="4">1.14.11.27</ecNumber>
    </recommendedName>
</protein>
<evidence type="ECO:0000256" key="10">
    <source>
        <dbReference type="ARBA" id="ARBA00023002"/>
    </source>
</evidence>
<accession>A0A8S1D7Y0</accession>
<dbReference type="GO" id="GO:0003677">
    <property type="term" value="F:DNA binding"/>
    <property type="evidence" value="ECO:0007669"/>
    <property type="project" value="InterPro"/>
</dbReference>
<organism evidence="20 21">
    <name type="scientific">Cloeon dipterum</name>
    <dbReference type="NCBI Taxonomy" id="197152"/>
    <lineage>
        <taxon>Eukaryota</taxon>
        <taxon>Metazoa</taxon>
        <taxon>Ecdysozoa</taxon>
        <taxon>Arthropoda</taxon>
        <taxon>Hexapoda</taxon>
        <taxon>Insecta</taxon>
        <taxon>Pterygota</taxon>
        <taxon>Palaeoptera</taxon>
        <taxon>Ephemeroptera</taxon>
        <taxon>Pisciforma</taxon>
        <taxon>Baetidae</taxon>
        <taxon>Cloeon</taxon>
    </lineage>
</organism>
<reference evidence="20 21" key="1">
    <citation type="submission" date="2020-04" db="EMBL/GenBank/DDBJ databases">
        <authorList>
            <person name="Alioto T."/>
            <person name="Alioto T."/>
            <person name="Gomez Garrido J."/>
        </authorList>
    </citation>
    <scope>NUCLEOTIDE SEQUENCE [LARGE SCALE GENOMIC DNA]</scope>
</reference>
<dbReference type="GO" id="GO:0140680">
    <property type="term" value="F:histone H3K36me/H3K36me2 demethylase activity"/>
    <property type="evidence" value="ECO:0007669"/>
    <property type="project" value="UniProtKB-EC"/>
</dbReference>
<dbReference type="EMBL" id="CADEPI010000092">
    <property type="protein sequence ID" value="CAB3374039.1"/>
    <property type="molecule type" value="Genomic_DNA"/>
</dbReference>
<evidence type="ECO:0000256" key="11">
    <source>
        <dbReference type="ARBA" id="ARBA00023004"/>
    </source>
</evidence>
<sequence length="667" mass="76212">MATTKSSKGDTKSEKKNKHKRKNPDREYIIRPRDRKQRKHYSDDWAFGDEEIEGQHAFDLEEKLTTERFEQGFVKELQGQDVTVAYFQRHGFNTPLLIKEKTGLGLTVPPEDFTINDVRMGVGSRRMLDVMDVNTQKNMDMTMKEWQKYYESPNKERLLNVISLEFSHTKLESYVQAPTVVRQLDWVDCVWPKYLKDMQIESTNVLEDMMYPKVQKYCLMSVKNCYTDFHVDFGGTSVWYHIIKGNKVFWLIPPSEHNISLYEQWVLSGKQSDIFFGDTVEKCCRVHLEKGNTFFIPSGWIHAVFTPSDTLVFGGNFLHSYGIEKQLRIAKLEDTTKVPQKFRYPFFTEMLWYVLEKYVFCLLGNSHLNLPPEASNARLNYHPQHDVHLTAQELHGLKDIVLFLHNLPPHKKNVPELIPDAIKLINDVRSLVQQHHRNPLSRSSSNSRGVPRVKGHQGSRGSLGGNSSRTSLPSMPSQQHSPLSASHIQTPNRPPDTPKPVSSGSGSGSNNNGPRRRRTRCKKCEACNRADCGECNFCLDMVKFGGPGRAKQTCVMRQCLQPMLPVTAACAVCRLDGWGLEPVVPIQKTAERASVPSSLMECSVCFEIMHPKCAVSRLPPGIQATGQVNEDMPNSWECPLCCKEGKNQDYKSKEELPYMSYEPVVWY</sequence>
<dbReference type="OrthoDB" id="5876800at2759"/>
<evidence type="ECO:0000256" key="8">
    <source>
        <dbReference type="ARBA" id="ARBA00022853"/>
    </source>
</evidence>
<evidence type="ECO:0000313" key="21">
    <source>
        <dbReference type="Proteomes" id="UP000494165"/>
    </source>
</evidence>
<evidence type="ECO:0000256" key="14">
    <source>
        <dbReference type="ARBA" id="ARBA00023242"/>
    </source>
</evidence>
<dbReference type="Proteomes" id="UP000494165">
    <property type="component" value="Unassembled WGS sequence"/>
</dbReference>
<evidence type="ECO:0000256" key="4">
    <source>
        <dbReference type="ARBA" id="ARBA00013246"/>
    </source>
</evidence>
<proteinExistence type="inferred from homology"/>
<feature type="compositionally biased region" description="Low complexity" evidence="17">
    <location>
        <begin position="440"/>
        <end position="450"/>
    </location>
</feature>
<dbReference type="Pfam" id="PF02008">
    <property type="entry name" value="zf-CXXC"/>
    <property type="match status" value="1"/>
</dbReference>
<dbReference type="InterPro" id="IPR002857">
    <property type="entry name" value="Znf_CXXC"/>
</dbReference>
<dbReference type="InterPro" id="IPR003347">
    <property type="entry name" value="JmjC_dom"/>
</dbReference>
<feature type="region of interest" description="Disordered" evidence="17">
    <location>
        <begin position="433"/>
        <end position="517"/>
    </location>
</feature>
<dbReference type="Pfam" id="PF16866">
    <property type="entry name" value="PHD_4"/>
    <property type="match status" value="1"/>
</dbReference>
<dbReference type="FunFam" id="2.60.120.650:FF:000005">
    <property type="entry name" value="lysine-specific demethylase 2A isoform X1"/>
    <property type="match status" value="1"/>
</dbReference>
<dbReference type="Gene3D" id="1.20.58.1360">
    <property type="match status" value="1"/>
</dbReference>
<gene>
    <name evidence="20" type="ORF">CLODIP_2_CD13458</name>
</gene>
<evidence type="ECO:0000256" key="3">
    <source>
        <dbReference type="ARBA" id="ARBA00008037"/>
    </source>
</evidence>
<keyword evidence="10" id="KW-0560">Oxidoreductase</keyword>
<dbReference type="AlphaFoldDB" id="A0A8S1D7Y0"/>
<evidence type="ECO:0000256" key="9">
    <source>
        <dbReference type="ARBA" id="ARBA00022964"/>
    </source>
</evidence>
<feature type="domain" description="CXXC-type" evidence="18">
    <location>
        <begin position="514"/>
        <end position="560"/>
    </location>
</feature>
<evidence type="ECO:0000256" key="6">
    <source>
        <dbReference type="ARBA" id="ARBA00022771"/>
    </source>
</evidence>
<feature type="compositionally biased region" description="Polar residues" evidence="17">
    <location>
        <begin position="473"/>
        <end position="491"/>
    </location>
</feature>
<feature type="compositionally biased region" description="Low complexity" evidence="17">
    <location>
        <begin position="502"/>
        <end position="513"/>
    </location>
</feature>
<dbReference type="InterPro" id="IPR013083">
    <property type="entry name" value="Znf_RING/FYVE/PHD"/>
</dbReference>
<keyword evidence="6 16" id="KW-0863">Zinc-finger</keyword>
<evidence type="ECO:0000259" key="18">
    <source>
        <dbReference type="PROSITE" id="PS51058"/>
    </source>
</evidence>
<evidence type="ECO:0000256" key="7">
    <source>
        <dbReference type="ARBA" id="ARBA00022833"/>
    </source>
</evidence>
<dbReference type="Pfam" id="PF02373">
    <property type="entry name" value="JmjC"/>
    <property type="match status" value="1"/>
</dbReference>
<evidence type="ECO:0000256" key="15">
    <source>
        <dbReference type="ARBA" id="ARBA00047915"/>
    </source>
</evidence>
<keyword evidence="7" id="KW-0862">Zinc</keyword>
<dbReference type="SMART" id="SM00558">
    <property type="entry name" value="JmjC"/>
    <property type="match status" value="1"/>
</dbReference>
<dbReference type="SUPFAM" id="SSF51197">
    <property type="entry name" value="Clavaminate synthase-like"/>
    <property type="match status" value="1"/>
</dbReference>
<comment type="subcellular location">
    <subcellularLocation>
        <location evidence="2">Nucleus</location>
    </subcellularLocation>
</comment>
<evidence type="ECO:0000256" key="1">
    <source>
        <dbReference type="ARBA" id="ARBA00001954"/>
    </source>
</evidence>
<keyword evidence="13" id="KW-0804">Transcription</keyword>
<dbReference type="Gene3D" id="2.60.120.650">
    <property type="entry name" value="Cupin"/>
    <property type="match status" value="1"/>
</dbReference>
<dbReference type="InterPro" id="IPR050690">
    <property type="entry name" value="JHDM1_Histone_Demethylase"/>
</dbReference>
<dbReference type="PROSITE" id="PS51184">
    <property type="entry name" value="JMJC"/>
    <property type="match status" value="1"/>
</dbReference>
<dbReference type="PANTHER" id="PTHR23123">
    <property type="entry name" value="PHD/F-BOX CONTAINING PROTEIN"/>
    <property type="match status" value="1"/>
</dbReference>
<keyword evidence="11" id="KW-0408">Iron</keyword>
<dbReference type="CDD" id="cd15555">
    <property type="entry name" value="PHD_KDM2A_2B"/>
    <property type="match status" value="1"/>
</dbReference>
<evidence type="ECO:0000256" key="2">
    <source>
        <dbReference type="ARBA" id="ARBA00004123"/>
    </source>
</evidence>
<evidence type="ECO:0000256" key="16">
    <source>
        <dbReference type="PROSITE-ProRule" id="PRU00509"/>
    </source>
</evidence>
<dbReference type="EC" id="1.14.11.27" evidence="4"/>
<comment type="caution">
    <text evidence="20">The sequence shown here is derived from an EMBL/GenBank/DDBJ whole genome shotgun (WGS) entry which is preliminary data.</text>
</comment>
<keyword evidence="8" id="KW-0156">Chromatin regulator</keyword>
<dbReference type="PROSITE" id="PS51058">
    <property type="entry name" value="ZF_CXXC"/>
    <property type="match status" value="1"/>
</dbReference>
<dbReference type="GO" id="GO:0005634">
    <property type="term" value="C:nucleus"/>
    <property type="evidence" value="ECO:0007669"/>
    <property type="project" value="UniProtKB-SubCell"/>
</dbReference>
<evidence type="ECO:0000256" key="17">
    <source>
        <dbReference type="SAM" id="MobiDB-lite"/>
    </source>
</evidence>
<keyword evidence="12" id="KW-0805">Transcription regulation</keyword>
<keyword evidence="14" id="KW-0539">Nucleus</keyword>
<comment type="similarity">
    <text evidence="3">Belongs to the JHDM1 histone demethylase family.</text>
</comment>
<evidence type="ECO:0000256" key="13">
    <source>
        <dbReference type="ARBA" id="ARBA00023163"/>
    </source>
</evidence>
<dbReference type="InterPro" id="IPR019787">
    <property type="entry name" value="Znf_PHD-finger"/>
</dbReference>
<feature type="region of interest" description="Disordered" evidence="17">
    <location>
        <begin position="1"/>
        <end position="42"/>
    </location>
</feature>
<keyword evidence="5" id="KW-0479">Metal-binding</keyword>
<evidence type="ECO:0000313" key="20">
    <source>
        <dbReference type="EMBL" id="CAB3374039.1"/>
    </source>
</evidence>
<evidence type="ECO:0000256" key="12">
    <source>
        <dbReference type="ARBA" id="ARBA00023015"/>
    </source>
</evidence>
<comment type="cofactor">
    <cofactor evidence="1">
        <name>Fe(2+)</name>
        <dbReference type="ChEBI" id="CHEBI:29033"/>
    </cofactor>
</comment>
<dbReference type="Gene3D" id="3.30.40.10">
    <property type="entry name" value="Zinc/RING finger domain, C3HC4 (zinc finger)"/>
    <property type="match status" value="1"/>
</dbReference>
<keyword evidence="21" id="KW-1185">Reference proteome</keyword>
<keyword evidence="9" id="KW-0223">Dioxygenase</keyword>
<evidence type="ECO:0000256" key="5">
    <source>
        <dbReference type="ARBA" id="ARBA00022723"/>
    </source>
</evidence>
<evidence type="ECO:0000259" key="19">
    <source>
        <dbReference type="PROSITE" id="PS51184"/>
    </source>
</evidence>